<dbReference type="HOGENOM" id="CLU_1259361_0_0_10"/>
<evidence type="ECO:0000313" key="1">
    <source>
        <dbReference type="EMBL" id="EDY96630.1"/>
    </source>
</evidence>
<proteinExistence type="predicted"/>
<accession>B5CWI4</accession>
<reference evidence="1 2" key="2">
    <citation type="submission" date="2008-08" db="EMBL/GenBank/DDBJ databases">
        <authorList>
            <person name="Fulton L."/>
            <person name="Clifton S."/>
            <person name="Fulton B."/>
            <person name="Xu J."/>
            <person name="Minx P."/>
            <person name="Pepin K.H."/>
            <person name="Johnson M."/>
            <person name="Thiruvilangam P."/>
            <person name="Bhonagiri V."/>
            <person name="Nash W.E."/>
            <person name="Mardis E.R."/>
            <person name="Wilson R.K."/>
        </authorList>
    </citation>
    <scope>NUCLEOTIDE SEQUENCE [LARGE SCALE GENOMIC DNA]</scope>
    <source>
        <strain evidence="2">DSM 17135 / JCM 12973 / M2</strain>
    </source>
</reference>
<dbReference type="EMBL" id="ABQC02000012">
    <property type="protein sequence ID" value="EDY96630.1"/>
    <property type="molecule type" value="Genomic_DNA"/>
</dbReference>
<protein>
    <submittedName>
        <fullName evidence="1">Uncharacterized protein</fullName>
    </submittedName>
</protein>
<sequence length="219" mass="23670">MHGHEQTGTEHVEELTGSAGVAVADAPVYGKHHHVKTVGELADVFQLAQETLFFFGRVNVDAEVGAVDQSPMIIVGQETGVPVVQVAGMEDTLAVGLYHPRHTAVVASGGRHAEEFVFPRSTFPQPGVGFFLLRPTVFQDVFRKDVAHVRFPGPPGEDVAVEMVFMEMTGEDVQGLGRLQQTGHHAGRVHPVVEHEDAAVGFEGKAAMEDIGELHRLLE</sequence>
<gene>
    <name evidence="1" type="ORF">BACPLE_01073</name>
</gene>
<name>B5CWI4_PHOPM</name>
<comment type="caution">
    <text evidence="1">The sequence shown here is derived from an EMBL/GenBank/DDBJ whole genome shotgun (WGS) entry which is preliminary data.</text>
</comment>
<evidence type="ECO:0000313" key="2">
    <source>
        <dbReference type="Proteomes" id="UP000003452"/>
    </source>
</evidence>
<reference evidence="1 2" key="1">
    <citation type="submission" date="2008-08" db="EMBL/GenBank/DDBJ databases">
        <title>Draft genome sequence of Bacteroides plebeius (DSM 17135).</title>
        <authorList>
            <person name="Sudarsanam P."/>
            <person name="Ley R."/>
            <person name="Guruge J."/>
            <person name="Turnbaugh P.J."/>
            <person name="Mahowald M."/>
            <person name="Liep D."/>
            <person name="Gordon J."/>
        </authorList>
    </citation>
    <scope>NUCLEOTIDE SEQUENCE [LARGE SCALE GENOMIC DNA]</scope>
    <source>
        <strain evidence="2">DSM 17135 / JCM 12973 / M2</strain>
    </source>
</reference>
<dbReference type="Proteomes" id="UP000003452">
    <property type="component" value="Unassembled WGS sequence"/>
</dbReference>
<organism evidence="1 2">
    <name type="scientific">Phocaeicola plebeius (strain DSM 17135 / JCM 12973 / CCUG 54634 / M2)</name>
    <name type="common">Bacteroides plebeius</name>
    <dbReference type="NCBI Taxonomy" id="484018"/>
    <lineage>
        <taxon>Bacteria</taxon>
        <taxon>Pseudomonadati</taxon>
        <taxon>Bacteroidota</taxon>
        <taxon>Bacteroidia</taxon>
        <taxon>Bacteroidales</taxon>
        <taxon>Bacteroidaceae</taxon>
        <taxon>Phocaeicola</taxon>
    </lineage>
</organism>
<dbReference type="AlphaFoldDB" id="B5CWI4"/>